<dbReference type="PANTHER" id="PTHR11552:SF147">
    <property type="entry name" value="CHOLINE DEHYDROGENASE, MITOCHONDRIAL"/>
    <property type="match status" value="1"/>
</dbReference>
<dbReference type="SUPFAM" id="SSF51905">
    <property type="entry name" value="FAD/NAD(P)-binding domain"/>
    <property type="match status" value="2"/>
</dbReference>
<dbReference type="InterPro" id="IPR036188">
    <property type="entry name" value="FAD/NAD-bd_sf"/>
</dbReference>
<evidence type="ECO:0000256" key="4">
    <source>
        <dbReference type="ARBA" id="ARBA00022827"/>
    </source>
</evidence>
<evidence type="ECO:0000256" key="1">
    <source>
        <dbReference type="ARBA" id="ARBA00001974"/>
    </source>
</evidence>
<dbReference type="SUPFAM" id="SSF54373">
    <property type="entry name" value="FAD-linked reductases, C-terminal domain"/>
    <property type="match status" value="1"/>
</dbReference>
<feature type="domain" description="Glucose-methanol-choline oxidoreductase N-terminal" evidence="5">
    <location>
        <begin position="531"/>
        <end position="545"/>
    </location>
</feature>
<evidence type="ECO:0000313" key="6">
    <source>
        <dbReference type="EMBL" id="CAH2051945.1"/>
    </source>
</evidence>
<comment type="similarity">
    <text evidence="2">Belongs to the GMC oxidoreductase family.</text>
</comment>
<evidence type="ECO:0000256" key="2">
    <source>
        <dbReference type="ARBA" id="ARBA00010790"/>
    </source>
</evidence>
<dbReference type="Pfam" id="PF05199">
    <property type="entry name" value="GMC_oxred_C"/>
    <property type="match status" value="1"/>
</dbReference>
<feature type="non-terminal residue" evidence="6">
    <location>
        <position position="1"/>
    </location>
</feature>
<evidence type="ECO:0000313" key="7">
    <source>
        <dbReference type="Proteomes" id="UP000837857"/>
    </source>
</evidence>
<sequence>MWACDPATTAEIVNSYNAAGPLFVQTLQSFLAAQCALAGDHLWPRDMTAAAIEDPNYDFIVVGAGSAGSVVANRLSEVPNWKVLLIEAGGDPDIGTEIPQLFYNNIDTKTDWSYKIQPQESACRGNNENRCAWPRGKVLGGCSSINAMFYVRGNKLDYDEWAASDLEACRKFDNRSDEFLICIARELTFSLYHPVGTAKMGPKDDETAVVDPELKSRQCRSKVVHLFRQIFEMDLLTSNIATVCPLAFSGTGGEIFLRAVTTLVAAHCSIVDNDWPLDNSEEVIKKSKVGGSYDFIVIGAGTAGSLIASRLSNIYPSKSILLVEAGDDPGIESEVPAFLFYNQNTMNDWNYKTEPDGRSCLGFENNSCIWSKGKAMGGSGSINAMIYIRGHPEDFADWGKGWDYDALLPYFENQEEYLKISDYIGLADNQWYEIMDESWRELHFATRKYQDYEARIGTKLATLLTRNGRRLNTAKVYLQSAGNNLHIMKNALVEEIIIDSKARRASGIKVRYNNGASINIFSTRDVVLSAGSIGTPHLLMLSGIGLKNHLTKNNIPCVIDLPVGQNLQDHLIVPLYLKTNIKANVLPESIELYLLQYMLNRSGPFSKIGITDFMGFINTRNNSEQPDVQFHHMYYPRSDKASLLRYLEGIGYREDVMNSVADLNNRYDLLGIYPTLLHPKSKGAVMLNSKRPGMKPKIIPNYLEHPDDTETLIDAIKFVHTLESTKAFKKLGIQMVHIDLEGCSQFVLDSDSYWKCYIQHMAITIYHPAGTAKMGDDETSVVNNDLLVHGVDNLRVADASVMPTMPGANIMAATLVIAQKAVDIMQQTYSQKSEL</sequence>
<dbReference type="Gene3D" id="3.30.560.10">
    <property type="entry name" value="Glucose Oxidase, domain 3"/>
    <property type="match status" value="1"/>
</dbReference>
<reference evidence="6" key="1">
    <citation type="submission" date="2022-03" db="EMBL/GenBank/DDBJ databases">
        <authorList>
            <person name="Martin H S."/>
        </authorList>
    </citation>
    <scope>NUCLEOTIDE SEQUENCE</scope>
</reference>
<keyword evidence="4" id="KW-0274">FAD</keyword>
<dbReference type="Pfam" id="PF00732">
    <property type="entry name" value="GMC_oxred_N"/>
    <property type="match status" value="2"/>
</dbReference>
<protein>
    <recommendedName>
        <fullName evidence="5">Glucose-methanol-choline oxidoreductase N-terminal domain-containing protein</fullName>
    </recommendedName>
</protein>
<dbReference type="PROSITE" id="PS00624">
    <property type="entry name" value="GMC_OXRED_2"/>
    <property type="match status" value="1"/>
</dbReference>
<gene>
    <name evidence="6" type="ORF">IPOD504_LOCUS8011</name>
</gene>
<name>A0ABN8IA57_9NEOP</name>
<keyword evidence="3" id="KW-0285">Flavoprotein</keyword>
<accession>A0ABN8IA57</accession>
<evidence type="ECO:0000256" key="3">
    <source>
        <dbReference type="ARBA" id="ARBA00022630"/>
    </source>
</evidence>
<dbReference type="EMBL" id="OW152832">
    <property type="protein sequence ID" value="CAH2051945.1"/>
    <property type="molecule type" value="Genomic_DNA"/>
</dbReference>
<dbReference type="InterPro" id="IPR000172">
    <property type="entry name" value="GMC_OxRdtase_N"/>
</dbReference>
<dbReference type="Gene3D" id="3.50.50.60">
    <property type="entry name" value="FAD/NAD(P)-binding domain"/>
    <property type="match status" value="2"/>
</dbReference>
<organism evidence="6 7">
    <name type="scientific">Iphiclides podalirius</name>
    <name type="common">scarce swallowtail</name>
    <dbReference type="NCBI Taxonomy" id="110791"/>
    <lineage>
        <taxon>Eukaryota</taxon>
        <taxon>Metazoa</taxon>
        <taxon>Ecdysozoa</taxon>
        <taxon>Arthropoda</taxon>
        <taxon>Hexapoda</taxon>
        <taxon>Insecta</taxon>
        <taxon>Pterygota</taxon>
        <taxon>Neoptera</taxon>
        <taxon>Endopterygota</taxon>
        <taxon>Lepidoptera</taxon>
        <taxon>Glossata</taxon>
        <taxon>Ditrysia</taxon>
        <taxon>Papilionoidea</taxon>
        <taxon>Papilionidae</taxon>
        <taxon>Papilioninae</taxon>
        <taxon>Iphiclides</taxon>
    </lineage>
</organism>
<proteinExistence type="inferred from homology"/>
<keyword evidence="7" id="KW-1185">Reference proteome</keyword>
<dbReference type="Proteomes" id="UP000837857">
    <property type="component" value="Chromosome 20"/>
</dbReference>
<evidence type="ECO:0000259" key="5">
    <source>
        <dbReference type="PROSITE" id="PS00624"/>
    </source>
</evidence>
<dbReference type="InterPro" id="IPR012132">
    <property type="entry name" value="GMC_OxRdtase"/>
</dbReference>
<dbReference type="InterPro" id="IPR007867">
    <property type="entry name" value="GMC_OxRtase_C"/>
</dbReference>
<comment type="cofactor">
    <cofactor evidence="1">
        <name>FAD</name>
        <dbReference type="ChEBI" id="CHEBI:57692"/>
    </cofactor>
</comment>
<dbReference type="PANTHER" id="PTHR11552">
    <property type="entry name" value="GLUCOSE-METHANOL-CHOLINE GMC OXIDOREDUCTASE"/>
    <property type="match status" value="1"/>
</dbReference>